<dbReference type="Pfam" id="PF00672">
    <property type="entry name" value="HAMP"/>
    <property type="match status" value="1"/>
</dbReference>
<dbReference type="InterPro" id="IPR036890">
    <property type="entry name" value="HATPase_C_sf"/>
</dbReference>
<protein>
    <recommendedName>
        <fullName evidence="3">histidine kinase</fullName>
        <ecNumber evidence="3">2.7.13.3</ecNumber>
    </recommendedName>
</protein>
<dbReference type="EMBL" id="FNDE01000020">
    <property type="protein sequence ID" value="SDH34187.1"/>
    <property type="molecule type" value="Genomic_DNA"/>
</dbReference>
<dbReference type="SUPFAM" id="SSF158472">
    <property type="entry name" value="HAMP domain-like"/>
    <property type="match status" value="1"/>
</dbReference>
<evidence type="ECO:0000256" key="5">
    <source>
        <dbReference type="ARBA" id="ARBA00022553"/>
    </source>
</evidence>
<evidence type="ECO:0000256" key="8">
    <source>
        <dbReference type="ARBA" id="ARBA00022741"/>
    </source>
</evidence>
<keyword evidence="13 14" id="KW-0472">Membrane</keyword>
<evidence type="ECO:0000256" key="1">
    <source>
        <dbReference type="ARBA" id="ARBA00000085"/>
    </source>
</evidence>
<dbReference type="PRINTS" id="PR00344">
    <property type="entry name" value="BCTRLSENSOR"/>
</dbReference>
<dbReference type="Gene3D" id="1.10.287.130">
    <property type="match status" value="1"/>
</dbReference>
<dbReference type="InterPro" id="IPR003660">
    <property type="entry name" value="HAMP_dom"/>
</dbReference>
<keyword evidence="6" id="KW-0808">Transferase</keyword>
<evidence type="ECO:0000256" key="14">
    <source>
        <dbReference type="SAM" id="Phobius"/>
    </source>
</evidence>
<dbReference type="FunFam" id="1.10.287.130:FF:000001">
    <property type="entry name" value="Two-component sensor histidine kinase"/>
    <property type="match status" value="1"/>
</dbReference>
<keyword evidence="11 14" id="KW-1133">Transmembrane helix</keyword>
<dbReference type="InterPro" id="IPR050398">
    <property type="entry name" value="HssS/ArlS-like"/>
</dbReference>
<keyword evidence="9 17" id="KW-0418">Kinase</keyword>
<keyword evidence="8" id="KW-0547">Nucleotide-binding</keyword>
<dbReference type="Gene3D" id="3.30.565.10">
    <property type="entry name" value="Histidine kinase-like ATPase, C-terminal domain"/>
    <property type="match status" value="1"/>
</dbReference>
<dbReference type="InterPro" id="IPR004358">
    <property type="entry name" value="Sig_transdc_His_kin-like_C"/>
</dbReference>
<keyword evidence="5" id="KW-0597">Phosphoprotein</keyword>
<accession>A0A1G8BLU9</accession>
<dbReference type="Gene3D" id="6.10.340.10">
    <property type="match status" value="1"/>
</dbReference>
<proteinExistence type="predicted"/>
<keyword evidence="12" id="KW-0902">Two-component regulatory system</keyword>
<dbReference type="SUPFAM" id="SSF47384">
    <property type="entry name" value="Homodimeric domain of signal transducing histidine kinase"/>
    <property type="match status" value="1"/>
</dbReference>
<dbReference type="FunFam" id="3.30.565.10:FF:000006">
    <property type="entry name" value="Sensor histidine kinase WalK"/>
    <property type="match status" value="1"/>
</dbReference>
<dbReference type="PROSITE" id="PS50109">
    <property type="entry name" value="HIS_KIN"/>
    <property type="match status" value="1"/>
</dbReference>
<dbReference type="PANTHER" id="PTHR45528:SF1">
    <property type="entry name" value="SENSOR HISTIDINE KINASE CPXA"/>
    <property type="match status" value="1"/>
</dbReference>
<comment type="subcellular location">
    <subcellularLocation>
        <location evidence="2">Cell membrane</location>
        <topology evidence="2">Multi-pass membrane protein</topology>
    </subcellularLocation>
</comment>
<comment type="catalytic activity">
    <reaction evidence="1">
        <text>ATP + protein L-histidine = ADP + protein N-phospho-L-histidine.</text>
        <dbReference type="EC" id="2.7.13.3"/>
    </reaction>
</comment>
<name>A0A1G8BLU9_ANETH</name>
<evidence type="ECO:0000313" key="17">
    <source>
        <dbReference type="EMBL" id="SDH34187.1"/>
    </source>
</evidence>
<keyword evidence="4" id="KW-1003">Cell membrane</keyword>
<evidence type="ECO:0000256" key="13">
    <source>
        <dbReference type="ARBA" id="ARBA00023136"/>
    </source>
</evidence>
<dbReference type="SUPFAM" id="SSF55874">
    <property type="entry name" value="ATPase domain of HSP90 chaperone/DNA topoisomerase II/histidine kinase"/>
    <property type="match status" value="1"/>
</dbReference>
<evidence type="ECO:0000256" key="9">
    <source>
        <dbReference type="ARBA" id="ARBA00022777"/>
    </source>
</evidence>
<evidence type="ECO:0000256" key="2">
    <source>
        <dbReference type="ARBA" id="ARBA00004651"/>
    </source>
</evidence>
<evidence type="ECO:0000259" key="15">
    <source>
        <dbReference type="PROSITE" id="PS50109"/>
    </source>
</evidence>
<sequence length="466" mass="52970">MNMQALVQFIRNRVSIKLGLLLLFVFLLILFSLGNILYSLFLTFYLSHVNEELVQRANSHANVLSDHFEPTTIQHVVRMEKGSRNMVVILDQKKQVIASSSPITSLHREYLKASENKQEGETSIEKDWNTKPFLVSYSPVLQNREVAGTVVMFSPTAPIREAVNILQQMLVISGIITVFVVAGILFIISRMLVRPLLEMKKATGEIAQGNYATRLPVRGGDEVAQLAASINHMSDRIRFYQKQRNEFLADVSHELRTPLTYLKGYSEILAHSQREGENAEYAKIIYEQSNRLQRLVQDLFDLARMEQGDFSFRMERFSLEDAVTDALSLVEVPVEEKGIRLEYRPFSTSLYVKGDRQRIGQVLLNVLENARRYTPSGGIIFVRMKRNEHYGIVEIEDTGPGIPEEDIPYIMERLYRVEKSRSQVTGGAGLGLAISKEIIEKHKGTLQVKSVEGEGTTFVIKLPLYN</sequence>
<dbReference type="InterPro" id="IPR036097">
    <property type="entry name" value="HisK_dim/P_sf"/>
</dbReference>
<evidence type="ECO:0000256" key="10">
    <source>
        <dbReference type="ARBA" id="ARBA00022840"/>
    </source>
</evidence>
<evidence type="ECO:0000256" key="3">
    <source>
        <dbReference type="ARBA" id="ARBA00012438"/>
    </source>
</evidence>
<feature type="transmembrane region" description="Helical" evidence="14">
    <location>
        <begin position="170"/>
        <end position="193"/>
    </location>
</feature>
<dbReference type="GO" id="GO:0000155">
    <property type="term" value="F:phosphorelay sensor kinase activity"/>
    <property type="evidence" value="ECO:0007669"/>
    <property type="project" value="InterPro"/>
</dbReference>
<dbReference type="InterPro" id="IPR005467">
    <property type="entry name" value="His_kinase_dom"/>
</dbReference>
<dbReference type="SMART" id="SM00388">
    <property type="entry name" value="HisKA"/>
    <property type="match status" value="1"/>
</dbReference>
<dbReference type="SMART" id="SM00304">
    <property type="entry name" value="HAMP"/>
    <property type="match status" value="1"/>
</dbReference>
<dbReference type="AlphaFoldDB" id="A0A1G8BLU9"/>
<organism evidence="17 18">
    <name type="scientific">Aneurinibacillus thermoaerophilus</name>
    <dbReference type="NCBI Taxonomy" id="143495"/>
    <lineage>
        <taxon>Bacteria</taxon>
        <taxon>Bacillati</taxon>
        <taxon>Bacillota</taxon>
        <taxon>Bacilli</taxon>
        <taxon>Bacillales</taxon>
        <taxon>Paenibacillaceae</taxon>
        <taxon>Aneurinibacillus group</taxon>
        <taxon>Aneurinibacillus</taxon>
    </lineage>
</organism>
<evidence type="ECO:0000256" key="7">
    <source>
        <dbReference type="ARBA" id="ARBA00022692"/>
    </source>
</evidence>
<feature type="domain" description="HAMP" evidence="16">
    <location>
        <begin position="190"/>
        <end position="242"/>
    </location>
</feature>
<evidence type="ECO:0000259" key="16">
    <source>
        <dbReference type="PROSITE" id="PS50885"/>
    </source>
</evidence>
<dbReference type="GO" id="GO:0005886">
    <property type="term" value="C:plasma membrane"/>
    <property type="evidence" value="ECO:0007669"/>
    <property type="project" value="UniProtKB-SubCell"/>
</dbReference>
<feature type="transmembrane region" description="Helical" evidence="14">
    <location>
        <begin position="20"/>
        <end position="46"/>
    </location>
</feature>
<dbReference type="Proteomes" id="UP000198956">
    <property type="component" value="Unassembled WGS sequence"/>
</dbReference>
<evidence type="ECO:0000256" key="11">
    <source>
        <dbReference type="ARBA" id="ARBA00022989"/>
    </source>
</evidence>
<dbReference type="PROSITE" id="PS50885">
    <property type="entry name" value="HAMP"/>
    <property type="match status" value="1"/>
</dbReference>
<dbReference type="CDD" id="cd00082">
    <property type="entry name" value="HisKA"/>
    <property type="match status" value="1"/>
</dbReference>
<evidence type="ECO:0000256" key="6">
    <source>
        <dbReference type="ARBA" id="ARBA00022679"/>
    </source>
</evidence>
<gene>
    <name evidence="17" type="ORF">SAMN04489735_102043</name>
</gene>
<dbReference type="EC" id="2.7.13.3" evidence="3"/>
<dbReference type="PANTHER" id="PTHR45528">
    <property type="entry name" value="SENSOR HISTIDINE KINASE CPXA"/>
    <property type="match status" value="1"/>
</dbReference>
<dbReference type="RefSeq" id="WP_327851268.1">
    <property type="nucleotide sequence ID" value="NZ_JARLVX010000052.1"/>
</dbReference>
<dbReference type="Pfam" id="PF00512">
    <property type="entry name" value="HisKA"/>
    <property type="match status" value="1"/>
</dbReference>
<dbReference type="InterPro" id="IPR003594">
    <property type="entry name" value="HATPase_dom"/>
</dbReference>
<evidence type="ECO:0000256" key="12">
    <source>
        <dbReference type="ARBA" id="ARBA00023012"/>
    </source>
</evidence>
<reference evidence="17 18" key="1">
    <citation type="submission" date="2016-10" db="EMBL/GenBank/DDBJ databases">
        <authorList>
            <person name="de Groot N.N."/>
        </authorList>
    </citation>
    <scope>NUCLEOTIDE SEQUENCE [LARGE SCALE GENOMIC DNA]</scope>
    <source>
        <strain evidence="17 18">L 420-91</strain>
    </source>
</reference>
<evidence type="ECO:0000313" key="18">
    <source>
        <dbReference type="Proteomes" id="UP000198956"/>
    </source>
</evidence>
<dbReference type="SMART" id="SM00387">
    <property type="entry name" value="HATPase_c"/>
    <property type="match status" value="1"/>
</dbReference>
<keyword evidence="10" id="KW-0067">ATP-binding</keyword>
<dbReference type="Pfam" id="PF02518">
    <property type="entry name" value="HATPase_c"/>
    <property type="match status" value="1"/>
</dbReference>
<dbReference type="InterPro" id="IPR003661">
    <property type="entry name" value="HisK_dim/P_dom"/>
</dbReference>
<feature type="domain" description="Histidine kinase" evidence="15">
    <location>
        <begin position="250"/>
        <end position="466"/>
    </location>
</feature>
<dbReference type="GO" id="GO:0005524">
    <property type="term" value="F:ATP binding"/>
    <property type="evidence" value="ECO:0007669"/>
    <property type="project" value="UniProtKB-KW"/>
</dbReference>
<evidence type="ECO:0000256" key="4">
    <source>
        <dbReference type="ARBA" id="ARBA00022475"/>
    </source>
</evidence>
<keyword evidence="7 14" id="KW-0812">Transmembrane</keyword>
<dbReference type="CDD" id="cd06225">
    <property type="entry name" value="HAMP"/>
    <property type="match status" value="1"/>
</dbReference>